<evidence type="ECO:0000313" key="4">
    <source>
        <dbReference type="Proteomes" id="UP000275078"/>
    </source>
</evidence>
<protein>
    <recommendedName>
        <fullName evidence="2">C2H2-type domain-containing protein</fullName>
    </recommendedName>
</protein>
<feature type="compositionally biased region" description="Basic and acidic residues" evidence="1">
    <location>
        <begin position="290"/>
        <end position="323"/>
    </location>
</feature>
<name>A0A3N4IE37_ASCIM</name>
<accession>A0A3N4IE37</accession>
<feature type="region of interest" description="Disordered" evidence="1">
    <location>
        <begin position="1"/>
        <end position="51"/>
    </location>
</feature>
<keyword evidence="4" id="KW-1185">Reference proteome</keyword>
<dbReference type="InterPro" id="IPR013087">
    <property type="entry name" value="Znf_C2H2_type"/>
</dbReference>
<feature type="compositionally biased region" description="Polar residues" evidence="1">
    <location>
        <begin position="1"/>
        <end position="14"/>
    </location>
</feature>
<evidence type="ECO:0000256" key="1">
    <source>
        <dbReference type="SAM" id="MobiDB-lite"/>
    </source>
</evidence>
<feature type="region of interest" description="Disordered" evidence="1">
    <location>
        <begin position="240"/>
        <end position="323"/>
    </location>
</feature>
<proteinExistence type="predicted"/>
<feature type="domain" description="C2H2-type" evidence="2">
    <location>
        <begin position="489"/>
        <end position="510"/>
    </location>
</feature>
<sequence length="513" mass="56911">MNTTRGNSGGNYQQDGGEAPPAPIYYSEEPAAYEYQQGPASQSDSSTAHSGTGSLFHYGASAASNQLLPSQLILRDAPNSSYAAGQAPYQPSFHETQQSTGYYPSPEADYGIASMAALELQHLYHQQLGAPGPYSQLQNGHTTDDYNYSNLRLQDSNPQAAQSEDFIQRAQSLQVHMRPSTLADLLPQVQGHQLAQPLQSLWHNVEDAGTQGWIDTTPGLQYGEFVEDWTGAYEPSMTEGMMQEEPAQSRGRARNANHSRPANSRRPPRDPDSLSPDRSVLTTNPPARMQRKENKVSRAAKETGPPPDDRAIHPKSNDAVPRDIPHFKAPYKYPADFFCMVCLTSFGTDRKLAVAHVSGRVACKGSQCRLDCHDAWKSTCPFYTSNHLNHCKPFCSEADLVDHHWRHKNHQTVSTEYGCFSCEHVSKSAAEAKAHMEDMKSKGHEICEAEGSSVWIQNRKTKQLQEVGFCWMHFKESENLIAHKAAAECSGCRMHFMRKGAKELHMEAFHGSA</sequence>
<evidence type="ECO:0000259" key="2">
    <source>
        <dbReference type="PROSITE" id="PS00028"/>
    </source>
</evidence>
<gene>
    <name evidence="3" type="ORF">BJ508DRAFT_375431</name>
</gene>
<dbReference type="Proteomes" id="UP000275078">
    <property type="component" value="Unassembled WGS sequence"/>
</dbReference>
<dbReference type="PROSITE" id="PS00028">
    <property type="entry name" value="ZINC_FINGER_C2H2_1"/>
    <property type="match status" value="1"/>
</dbReference>
<feature type="compositionally biased region" description="Polar residues" evidence="1">
    <location>
        <begin position="38"/>
        <end position="51"/>
    </location>
</feature>
<dbReference type="AlphaFoldDB" id="A0A3N4IE37"/>
<organism evidence="3 4">
    <name type="scientific">Ascobolus immersus RN42</name>
    <dbReference type="NCBI Taxonomy" id="1160509"/>
    <lineage>
        <taxon>Eukaryota</taxon>
        <taxon>Fungi</taxon>
        <taxon>Dikarya</taxon>
        <taxon>Ascomycota</taxon>
        <taxon>Pezizomycotina</taxon>
        <taxon>Pezizomycetes</taxon>
        <taxon>Pezizales</taxon>
        <taxon>Ascobolaceae</taxon>
        <taxon>Ascobolus</taxon>
    </lineage>
</organism>
<evidence type="ECO:0000313" key="3">
    <source>
        <dbReference type="EMBL" id="RPA82958.1"/>
    </source>
</evidence>
<reference evidence="3 4" key="1">
    <citation type="journal article" date="2018" name="Nat. Ecol. Evol.">
        <title>Pezizomycetes genomes reveal the molecular basis of ectomycorrhizal truffle lifestyle.</title>
        <authorList>
            <person name="Murat C."/>
            <person name="Payen T."/>
            <person name="Noel B."/>
            <person name="Kuo A."/>
            <person name="Morin E."/>
            <person name="Chen J."/>
            <person name="Kohler A."/>
            <person name="Krizsan K."/>
            <person name="Balestrini R."/>
            <person name="Da Silva C."/>
            <person name="Montanini B."/>
            <person name="Hainaut M."/>
            <person name="Levati E."/>
            <person name="Barry K.W."/>
            <person name="Belfiori B."/>
            <person name="Cichocki N."/>
            <person name="Clum A."/>
            <person name="Dockter R.B."/>
            <person name="Fauchery L."/>
            <person name="Guy J."/>
            <person name="Iotti M."/>
            <person name="Le Tacon F."/>
            <person name="Lindquist E.A."/>
            <person name="Lipzen A."/>
            <person name="Malagnac F."/>
            <person name="Mello A."/>
            <person name="Molinier V."/>
            <person name="Miyauchi S."/>
            <person name="Poulain J."/>
            <person name="Riccioni C."/>
            <person name="Rubini A."/>
            <person name="Sitrit Y."/>
            <person name="Splivallo R."/>
            <person name="Traeger S."/>
            <person name="Wang M."/>
            <person name="Zifcakova L."/>
            <person name="Wipf D."/>
            <person name="Zambonelli A."/>
            <person name="Paolocci F."/>
            <person name="Nowrousian M."/>
            <person name="Ottonello S."/>
            <person name="Baldrian P."/>
            <person name="Spatafora J.W."/>
            <person name="Henrissat B."/>
            <person name="Nagy L.G."/>
            <person name="Aury J.M."/>
            <person name="Wincker P."/>
            <person name="Grigoriev I.V."/>
            <person name="Bonfante P."/>
            <person name="Martin F.M."/>
        </authorList>
    </citation>
    <scope>NUCLEOTIDE SEQUENCE [LARGE SCALE GENOMIC DNA]</scope>
    <source>
        <strain evidence="3 4">RN42</strain>
    </source>
</reference>
<dbReference type="EMBL" id="ML119668">
    <property type="protein sequence ID" value="RPA82958.1"/>
    <property type="molecule type" value="Genomic_DNA"/>
</dbReference>